<evidence type="ECO:0000256" key="1">
    <source>
        <dbReference type="SAM" id="MobiDB-lite"/>
    </source>
</evidence>
<reference evidence="3" key="1">
    <citation type="journal article" date="2019" name="Int. J. Syst. Evol. Microbiol.">
        <title>The Global Catalogue of Microorganisms (GCM) 10K type strain sequencing project: providing services to taxonomists for standard genome sequencing and annotation.</title>
        <authorList>
            <consortium name="The Broad Institute Genomics Platform"/>
            <consortium name="The Broad Institute Genome Sequencing Center for Infectious Disease"/>
            <person name="Wu L."/>
            <person name="Ma J."/>
        </authorList>
    </citation>
    <scope>NUCLEOTIDE SEQUENCE [LARGE SCALE GENOMIC DNA]</scope>
    <source>
        <strain evidence="3">KCTC 62102</strain>
    </source>
</reference>
<organism evidence="2 3">
    <name type="scientific">Tabrizicola soli</name>
    <dbReference type="NCBI Taxonomy" id="2185115"/>
    <lineage>
        <taxon>Bacteria</taxon>
        <taxon>Pseudomonadati</taxon>
        <taxon>Pseudomonadota</taxon>
        <taxon>Alphaproteobacteria</taxon>
        <taxon>Rhodobacterales</taxon>
        <taxon>Paracoccaceae</taxon>
        <taxon>Tabrizicola</taxon>
    </lineage>
</organism>
<feature type="compositionally biased region" description="Basic residues" evidence="1">
    <location>
        <begin position="142"/>
        <end position="151"/>
    </location>
</feature>
<dbReference type="EMBL" id="JBHRSM010000015">
    <property type="protein sequence ID" value="MFC3086234.1"/>
    <property type="molecule type" value="Genomic_DNA"/>
</dbReference>
<accession>A0ABV7DW07</accession>
<dbReference type="Pfam" id="PF11149">
    <property type="entry name" value="DUF2924"/>
    <property type="match status" value="1"/>
</dbReference>
<comment type="caution">
    <text evidence="2">The sequence shown here is derived from an EMBL/GenBank/DDBJ whole genome shotgun (WGS) entry which is preliminary data.</text>
</comment>
<dbReference type="Proteomes" id="UP001595445">
    <property type="component" value="Unassembled WGS sequence"/>
</dbReference>
<gene>
    <name evidence="2" type="ORF">ACFOD6_09260</name>
</gene>
<dbReference type="RefSeq" id="WP_197645353.1">
    <property type="nucleotide sequence ID" value="NZ_JAEACP010000014.1"/>
</dbReference>
<evidence type="ECO:0000313" key="2">
    <source>
        <dbReference type="EMBL" id="MFC3086234.1"/>
    </source>
</evidence>
<name>A0ABV7DW07_9RHOB</name>
<sequence>MTMLADLEAMDRAGLARLWKDLIGGSVPASMSQPMQRRFLAFELQAKLEGGLSAALRARLDRIAAGEERKASPTLQPGARLLREWNGTTHVVDVLADGFLWNGTSHRSLSAIARAITGARWSGPRFFGLVRAVDDGGDRSARGKAQKRTTRRLVPSKSKRERAA</sequence>
<keyword evidence="3" id="KW-1185">Reference proteome</keyword>
<feature type="region of interest" description="Disordered" evidence="1">
    <location>
        <begin position="136"/>
        <end position="164"/>
    </location>
</feature>
<proteinExistence type="predicted"/>
<protein>
    <submittedName>
        <fullName evidence="2">DUF2924 domain-containing protein</fullName>
    </submittedName>
</protein>
<dbReference type="InterPro" id="IPR021322">
    <property type="entry name" value="DUF2924"/>
</dbReference>
<evidence type="ECO:0000313" key="3">
    <source>
        <dbReference type="Proteomes" id="UP001595445"/>
    </source>
</evidence>